<evidence type="ECO:0000256" key="3">
    <source>
        <dbReference type="ARBA" id="ARBA00022723"/>
    </source>
</evidence>
<dbReference type="PANTHER" id="PTHR24202:SF4">
    <property type="entry name" value="E3 UBIQUITIN-PROTEIN LIGASE MIB2-RELATED"/>
    <property type="match status" value="1"/>
</dbReference>
<dbReference type="AlphaFoldDB" id="A0A6P7TP56"/>
<keyword evidence="3" id="KW-0479">Metal-binding</keyword>
<keyword evidence="4" id="KW-0677">Repeat</keyword>
<evidence type="ECO:0000313" key="9">
    <source>
        <dbReference type="Proteomes" id="UP000515154"/>
    </source>
</evidence>
<keyword evidence="2" id="KW-0808">Transferase</keyword>
<evidence type="ECO:0000256" key="7">
    <source>
        <dbReference type="ARBA" id="ARBA00022833"/>
    </source>
</evidence>
<name>A0A6P7TP56_9MOLL</name>
<evidence type="ECO:0000313" key="12">
    <source>
        <dbReference type="RefSeq" id="XP_036369493.1"/>
    </source>
</evidence>
<dbReference type="GO" id="GO:0016740">
    <property type="term" value="F:transferase activity"/>
    <property type="evidence" value="ECO:0007669"/>
    <property type="project" value="UniProtKB-KW"/>
</dbReference>
<dbReference type="Proteomes" id="UP000515154">
    <property type="component" value="Linkage group LG26"/>
</dbReference>
<dbReference type="RefSeq" id="XP_029651690.1">
    <property type="nucleotide sequence ID" value="XM_029795830.2"/>
</dbReference>
<protein>
    <submittedName>
        <fullName evidence="10 11">E3 ubiquitin-protein ligase MIB1-like</fullName>
    </submittedName>
</protein>
<gene>
    <name evidence="10 11 12" type="primary">LOC115224876</name>
</gene>
<evidence type="ECO:0000256" key="5">
    <source>
        <dbReference type="ARBA" id="ARBA00022771"/>
    </source>
</evidence>
<dbReference type="KEGG" id="osn:115224876"/>
<reference evidence="10 11" key="1">
    <citation type="submission" date="2025-08" db="UniProtKB">
        <authorList>
            <consortium name="RefSeq"/>
        </authorList>
    </citation>
    <scope>IDENTIFICATION</scope>
</reference>
<dbReference type="GO" id="GO:0008270">
    <property type="term" value="F:zinc ion binding"/>
    <property type="evidence" value="ECO:0007669"/>
    <property type="project" value="UniProtKB-KW"/>
</dbReference>
<keyword evidence="9" id="KW-1185">Reference proteome</keyword>
<feature type="domain" description="Mind bomb SH3 repeat" evidence="8">
    <location>
        <begin position="42"/>
        <end position="105"/>
    </location>
</feature>
<dbReference type="RefSeq" id="XP_036369493.1">
    <property type="nucleotide sequence ID" value="XM_036513600.1"/>
</dbReference>
<keyword evidence="5" id="KW-0863">Zinc-finger</keyword>
<dbReference type="PANTHER" id="PTHR24202">
    <property type="entry name" value="E3 UBIQUITIN-PROTEIN LIGASE MIB2"/>
    <property type="match status" value="1"/>
</dbReference>
<evidence type="ECO:0000256" key="1">
    <source>
        <dbReference type="ARBA" id="ARBA00004906"/>
    </source>
</evidence>
<organism evidence="9 10">
    <name type="scientific">Octopus sinensis</name>
    <name type="common">East Asian common octopus</name>
    <dbReference type="NCBI Taxonomy" id="2607531"/>
    <lineage>
        <taxon>Eukaryota</taxon>
        <taxon>Metazoa</taxon>
        <taxon>Spiralia</taxon>
        <taxon>Lophotrochozoa</taxon>
        <taxon>Mollusca</taxon>
        <taxon>Cephalopoda</taxon>
        <taxon>Coleoidea</taxon>
        <taxon>Octopodiformes</taxon>
        <taxon>Octopoda</taxon>
        <taxon>Incirrata</taxon>
        <taxon>Octopodidae</taxon>
        <taxon>Octopus</taxon>
    </lineage>
</organism>
<dbReference type="Pfam" id="PF18346">
    <property type="entry name" value="SH3_15"/>
    <property type="match status" value="1"/>
</dbReference>
<accession>A0A6P7TP56</accession>
<evidence type="ECO:0000259" key="8">
    <source>
        <dbReference type="Pfam" id="PF18346"/>
    </source>
</evidence>
<evidence type="ECO:0000256" key="6">
    <source>
        <dbReference type="ARBA" id="ARBA00022786"/>
    </source>
</evidence>
<evidence type="ECO:0000256" key="4">
    <source>
        <dbReference type="ARBA" id="ARBA00022737"/>
    </source>
</evidence>
<proteinExistence type="predicted"/>
<dbReference type="RefSeq" id="XP_036369492.1">
    <property type="nucleotide sequence ID" value="XM_036513599.1"/>
</dbReference>
<sequence>MLPEEGDIEKLVPSLRMNASVTDLLRFSQEHTEGFEIQDKKYGVGQTVKIIHDIEKVKEYQDGHGGWIDFMKTILGKTVVVKMVLPNADLLVLMPGSMWHLNPKCCENVSDSEGGR</sequence>
<evidence type="ECO:0000313" key="10">
    <source>
        <dbReference type="RefSeq" id="XP_029651690.1"/>
    </source>
</evidence>
<dbReference type="InterPro" id="IPR040847">
    <property type="entry name" value="SH3_15"/>
</dbReference>
<dbReference type="GO" id="GO:0005737">
    <property type="term" value="C:cytoplasm"/>
    <property type="evidence" value="ECO:0007669"/>
    <property type="project" value="TreeGrafter"/>
</dbReference>
<comment type="pathway">
    <text evidence="1">Protein modification; protein ubiquitination.</text>
</comment>
<dbReference type="GO" id="GO:0016567">
    <property type="term" value="P:protein ubiquitination"/>
    <property type="evidence" value="ECO:0007669"/>
    <property type="project" value="UniProtKB-UniPathway"/>
</dbReference>
<evidence type="ECO:0000256" key="2">
    <source>
        <dbReference type="ARBA" id="ARBA00022679"/>
    </source>
</evidence>
<keyword evidence="6" id="KW-0833">Ubl conjugation pathway</keyword>
<keyword evidence="7" id="KW-0862">Zinc</keyword>
<evidence type="ECO:0000313" key="11">
    <source>
        <dbReference type="RefSeq" id="XP_036369492.1"/>
    </source>
</evidence>
<dbReference type="UniPathway" id="UPA00143"/>